<reference evidence="1 2" key="1">
    <citation type="journal article" date="2020" name="bioRxiv">
        <title>Sequence and annotation of 42 cannabis genomes reveals extensive copy number variation in cannabinoid synthesis and pathogen resistance genes.</title>
        <authorList>
            <person name="Mckernan K.J."/>
            <person name="Helbert Y."/>
            <person name="Kane L.T."/>
            <person name="Ebling H."/>
            <person name="Zhang L."/>
            <person name="Liu B."/>
            <person name="Eaton Z."/>
            <person name="Mclaughlin S."/>
            <person name="Kingan S."/>
            <person name="Baybayan P."/>
            <person name="Concepcion G."/>
            <person name="Jordan M."/>
            <person name="Riva A."/>
            <person name="Barbazuk W."/>
            <person name="Harkins T."/>
        </authorList>
    </citation>
    <scope>NUCLEOTIDE SEQUENCE [LARGE SCALE GENOMIC DNA]</scope>
    <source>
        <strain evidence="2">cv. Jamaican Lion 4</strain>
        <tissue evidence="1">Leaf</tissue>
    </source>
</reference>
<name>A0A7J6E7K0_CANSA</name>
<organism evidence="1 2">
    <name type="scientific">Cannabis sativa</name>
    <name type="common">Hemp</name>
    <name type="synonym">Marijuana</name>
    <dbReference type="NCBI Taxonomy" id="3483"/>
    <lineage>
        <taxon>Eukaryota</taxon>
        <taxon>Viridiplantae</taxon>
        <taxon>Streptophyta</taxon>
        <taxon>Embryophyta</taxon>
        <taxon>Tracheophyta</taxon>
        <taxon>Spermatophyta</taxon>
        <taxon>Magnoliopsida</taxon>
        <taxon>eudicotyledons</taxon>
        <taxon>Gunneridae</taxon>
        <taxon>Pentapetalae</taxon>
        <taxon>rosids</taxon>
        <taxon>fabids</taxon>
        <taxon>Rosales</taxon>
        <taxon>Cannabaceae</taxon>
        <taxon>Cannabis</taxon>
    </lineage>
</organism>
<dbReference type="EMBL" id="JAATIP010000281">
    <property type="protein sequence ID" value="KAF4354415.1"/>
    <property type="molecule type" value="Genomic_DNA"/>
</dbReference>
<proteinExistence type="predicted"/>
<dbReference type="AlphaFoldDB" id="A0A7J6E7K0"/>
<dbReference type="Proteomes" id="UP000525078">
    <property type="component" value="Unassembled WGS sequence"/>
</dbReference>
<gene>
    <name evidence="1" type="ORF">F8388_027349</name>
</gene>
<evidence type="ECO:0000313" key="1">
    <source>
        <dbReference type="EMBL" id="KAF4354415.1"/>
    </source>
</evidence>
<evidence type="ECO:0000313" key="2">
    <source>
        <dbReference type="Proteomes" id="UP000525078"/>
    </source>
</evidence>
<protein>
    <submittedName>
        <fullName evidence="1">Uncharacterized protein</fullName>
    </submittedName>
</protein>
<comment type="caution">
    <text evidence="1">The sequence shown here is derived from an EMBL/GenBank/DDBJ whole genome shotgun (WGS) entry which is preliminary data.</text>
</comment>
<sequence>MIMFNHTRINSIPISVYWHRFFQLTTTEPKSIDESYGMFRNNFFSTDSKEEARNPQEGEDAEYSNILCKMRFGGATKKKK</sequence>
<accession>A0A7J6E7K0</accession>